<accession>A0A9J5ZL52</accession>
<feature type="non-terminal residue" evidence="1">
    <location>
        <position position="1"/>
    </location>
</feature>
<comment type="caution">
    <text evidence="1">The sequence shown here is derived from an EMBL/GenBank/DDBJ whole genome shotgun (WGS) entry which is preliminary data.</text>
</comment>
<dbReference type="EMBL" id="JACXVP010000004">
    <property type="protein sequence ID" value="KAG5612873.1"/>
    <property type="molecule type" value="Genomic_DNA"/>
</dbReference>
<keyword evidence="2" id="KW-1185">Reference proteome</keyword>
<sequence length="81" mass="9216">GQAVNRFKYKRGGGPSAYNAAHNVNQMHNYYFTVPENALHGVPSSGQYRMDDGPRFTQSQYEDICHMLARIRPIKCKNKAI</sequence>
<protein>
    <submittedName>
        <fullName evidence="1">Uncharacterized protein</fullName>
    </submittedName>
</protein>
<evidence type="ECO:0000313" key="1">
    <source>
        <dbReference type="EMBL" id="KAG5612873.1"/>
    </source>
</evidence>
<dbReference type="Proteomes" id="UP000824120">
    <property type="component" value="Chromosome 4"/>
</dbReference>
<organism evidence="1 2">
    <name type="scientific">Solanum commersonii</name>
    <name type="common">Commerson's wild potato</name>
    <name type="synonym">Commerson's nightshade</name>
    <dbReference type="NCBI Taxonomy" id="4109"/>
    <lineage>
        <taxon>Eukaryota</taxon>
        <taxon>Viridiplantae</taxon>
        <taxon>Streptophyta</taxon>
        <taxon>Embryophyta</taxon>
        <taxon>Tracheophyta</taxon>
        <taxon>Spermatophyta</taxon>
        <taxon>Magnoliopsida</taxon>
        <taxon>eudicotyledons</taxon>
        <taxon>Gunneridae</taxon>
        <taxon>Pentapetalae</taxon>
        <taxon>asterids</taxon>
        <taxon>lamiids</taxon>
        <taxon>Solanales</taxon>
        <taxon>Solanaceae</taxon>
        <taxon>Solanoideae</taxon>
        <taxon>Solaneae</taxon>
        <taxon>Solanum</taxon>
    </lineage>
</organism>
<gene>
    <name evidence="1" type="ORF">H5410_024154</name>
</gene>
<reference evidence="1 2" key="1">
    <citation type="submission" date="2020-09" db="EMBL/GenBank/DDBJ databases">
        <title>De no assembly of potato wild relative species, Solanum commersonii.</title>
        <authorList>
            <person name="Cho K."/>
        </authorList>
    </citation>
    <scope>NUCLEOTIDE SEQUENCE [LARGE SCALE GENOMIC DNA]</scope>
    <source>
        <strain evidence="1">LZ3.2</strain>
        <tissue evidence="1">Leaf</tissue>
    </source>
</reference>
<dbReference type="AlphaFoldDB" id="A0A9J5ZL52"/>
<name>A0A9J5ZL52_SOLCO</name>
<proteinExistence type="predicted"/>
<evidence type="ECO:0000313" key="2">
    <source>
        <dbReference type="Proteomes" id="UP000824120"/>
    </source>
</evidence>